<accession>A0A367K701</accession>
<protein>
    <submittedName>
        <fullName evidence="1">Uncharacterized protein</fullName>
    </submittedName>
</protein>
<comment type="caution">
    <text evidence="1">The sequence shown here is derived from an EMBL/GenBank/DDBJ whole genome shotgun (WGS) entry which is preliminary data.</text>
</comment>
<dbReference type="EMBL" id="PJQM01002124">
    <property type="protein sequence ID" value="RCH97948.1"/>
    <property type="molecule type" value="Genomic_DNA"/>
</dbReference>
<dbReference type="AlphaFoldDB" id="A0A367K701"/>
<organism evidence="1 2">
    <name type="scientific">Rhizopus stolonifer</name>
    <name type="common">Rhizopus nigricans</name>
    <dbReference type="NCBI Taxonomy" id="4846"/>
    <lineage>
        <taxon>Eukaryota</taxon>
        <taxon>Fungi</taxon>
        <taxon>Fungi incertae sedis</taxon>
        <taxon>Mucoromycota</taxon>
        <taxon>Mucoromycotina</taxon>
        <taxon>Mucoromycetes</taxon>
        <taxon>Mucorales</taxon>
        <taxon>Mucorineae</taxon>
        <taxon>Rhizopodaceae</taxon>
        <taxon>Rhizopus</taxon>
    </lineage>
</organism>
<name>A0A367K701_RHIST</name>
<reference evidence="1 2" key="1">
    <citation type="journal article" date="2018" name="G3 (Bethesda)">
        <title>Phylogenetic and Phylogenomic Definition of Rhizopus Species.</title>
        <authorList>
            <person name="Gryganskyi A.P."/>
            <person name="Golan J."/>
            <person name="Dolatabadi S."/>
            <person name="Mondo S."/>
            <person name="Robb S."/>
            <person name="Idnurm A."/>
            <person name="Muszewska A."/>
            <person name="Steczkiewicz K."/>
            <person name="Masonjones S."/>
            <person name="Liao H.L."/>
            <person name="Gajdeczka M.T."/>
            <person name="Anike F."/>
            <person name="Vuek A."/>
            <person name="Anishchenko I.M."/>
            <person name="Voigt K."/>
            <person name="de Hoog G.S."/>
            <person name="Smith M.E."/>
            <person name="Heitman J."/>
            <person name="Vilgalys R."/>
            <person name="Stajich J.E."/>
        </authorList>
    </citation>
    <scope>NUCLEOTIDE SEQUENCE [LARGE SCALE GENOMIC DNA]</scope>
    <source>
        <strain evidence="1 2">LSU 92-RS-03</strain>
    </source>
</reference>
<keyword evidence="2" id="KW-1185">Reference proteome</keyword>
<gene>
    <name evidence="1" type="ORF">CU098_011538</name>
</gene>
<dbReference type="Proteomes" id="UP000253551">
    <property type="component" value="Unassembled WGS sequence"/>
</dbReference>
<feature type="non-terminal residue" evidence="1">
    <location>
        <position position="1"/>
    </location>
</feature>
<proteinExistence type="predicted"/>
<sequence length="80" mass="9367">TKIGNEEIKKKAASRTEINQTRVKILGKSKRQLHFRIKDAGKEEEMIYATNSILDRMYCFKKCIKLYSKASQIEFKVVQI</sequence>
<evidence type="ECO:0000313" key="2">
    <source>
        <dbReference type="Proteomes" id="UP000253551"/>
    </source>
</evidence>
<evidence type="ECO:0000313" key="1">
    <source>
        <dbReference type="EMBL" id="RCH97948.1"/>
    </source>
</evidence>